<keyword evidence="2" id="KW-1185">Reference proteome</keyword>
<dbReference type="Proteomes" id="UP000183071">
    <property type="component" value="Unassembled WGS sequence"/>
</dbReference>
<feature type="non-terminal residue" evidence="1">
    <location>
        <position position="1"/>
    </location>
</feature>
<evidence type="ECO:0000313" key="1">
    <source>
        <dbReference type="EMBL" id="SEE65438.1"/>
    </source>
</evidence>
<name>A0A1H5KN86_9FLAO</name>
<evidence type="ECO:0000313" key="2">
    <source>
        <dbReference type="Proteomes" id="UP000183071"/>
    </source>
</evidence>
<protein>
    <submittedName>
        <fullName evidence="1">Uncharacterized protein</fullName>
    </submittedName>
</protein>
<dbReference type="EMBL" id="FNUE01000004">
    <property type="protein sequence ID" value="SEE65438.1"/>
    <property type="molecule type" value="Genomic_DNA"/>
</dbReference>
<gene>
    <name evidence="1" type="ORF">SAMN05444353_2830</name>
</gene>
<feature type="non-terminal residue" evidence="1">
    <location>
        <position position="341"/>
    </location>
</feature>
<comment type="caution">
    <text evidence="1">The sequence shown here is derived from an EMBL/GenBank/DDBJ whole genome shotgun (WGS) entry which is preliminary data.</text>
</comment>
<organism evidence="1 2">
    <name type="scientific">Polaribacter dokdonensis DSW-5</name>
    <dbReference type="NCBI Taxonomy" id="1300348"/>
    <lineage>
        <taxon>Bacteria</taxon>
        <taxon>Pseudomonadati</taxon>
        <taxon>Bacteroidota</taxon>
        <taxon>Flavobacteriia</taxon>
        <taxon>Flavobacteriales</taxon>
        <taxon>Flavobacteriaceae</taxon>
    </lineage>
</organism>
<proteinExistence type="predicted"/>
<reference evidence="1 2" key="1">
    <citation type="submission" date="2016-10" db="EMBL/GenBank/DDBJ databases">
        <authorList>
            <person name="Varghese N."/>
            <person name="Submissions S."/>
        </authorList>
    </citation>
    <scope>NUCLEOTIDE SEQUENCE [LARGE SCALE GENOMIC DNA]</scope>
    <source>
        <strain evidence="1 2">DSW-5</strain>
    </source>
</reference>
<sequence>KTLTGTPNGGTWSIVSGGGTINGTTYTPADINTNTTVVIRYTIAADGDCAATSDDVTFTVTPVCDVVADNTTSTASITEGQTKTLTGTPNGGTWSIVSGGGTINGTTYTPADINTNTTVVIRYTIPADGDCASTTDDVTFTVTPVCDVVADNTTSSARISETETKTLSGSPAGGTFSIVSGSGSINGNLYTPNNLISDENVVIRYTIAADGDCAATTDDVTFIVEALPTATAVKTDVTCYGLNDGTITITFEDNTSRTNIVFSLDGGNNYQAKVSDASESVTYSNLAPGTYDVWAKWGDNDYPIDLGSDLTISEPAEVVVDNTTATATINEGQTKTLTATP</sequence>
<accession>A0A1H5KN86</accession>
<dbReference type="RefSeq" id="WP_176966514.1">
    <property type="nucleotide sequence ID" value="NZ_FNUE01000004.1"/>
</dbReference>